<dbReference type="OrthoDB" id="2687452at2759"/>
<gene>
    <name evidence="3" type="ORF">B0J11DRAFT_249860</name>
</gene>
<comment type="caution">
    <text evidence="3">The sequence shown here is derived from an EMBL/GenBank/DDBJ whole genome shotgun (WGS) entry which is preliminary data.</text>
</comment>
<dbReference type="SMART" id="SM00355">
    <property type="entry name" value="ZnF_C2H2"/>
    <property type="match status" value="2"/>
</dbReference>
<evidence type="ECO:0000256" key="1">
    <source>
        <dbReference type="SAM" id="MobiDB-lite"/>
    </source>
</evidence>
<dbReference type="EMBL" id="JAGMWT010000004">
    <property type="protein sequence ID" value="KAH7130326.1"/>
    <property type="molecule type" value="Genomic_DNA"/>
</dbReference>
<protein>
    <recommendedName>
        <fullName evidence="2">C2H2-type domain-containing protein</fullName>
    </recommendedName>
</protein>
<name>A0A9P9E412_9PLEO</name>
<evidence type="ECO:0000313" key="4">
    <source>
        <dbReference type="Proteomes" id="UP000700596"/>
    </source>
</evidence>
<accession>A0A9P9E412</accession>
<dbReference type="Gene3D" id="3.30.160.60">
    <property type="entry name" value="Classic Zinc Finger"/>
    <property type="match status" value="2"/>
</dbReference>
<evidence type="ECO:0000259" key="2">
    <source>
        <dbReference type="SMART" id="SM00355"/>
    </source>
</evidence>
<feature type="domain" description="C2H2-type" evidence="2">
    <location>
        <begin position="132"/>
        <end position="159"/>
    </location>
</feature>
<sequence length="223" mass="25661">MSYPVWNFSQYPSNISPLTRVQQYSTGGQQGNAYTSSYAPAIPQYTETQIYQYYQQYQVYPPQPYHVIPDFPQPVYGYDDMQTGSMNYTHDSLSSAPRTQDRLAIPEDHRVPRRTSSQRTDRSRSSSQPRTYKCELSDCTSTANFTRLADLQRHQATVHKAPGPPDYPCSVPECTRVGEKGFTRRDHLVEHLRNFHHIDIPKRRPGERSAYPLGLKDYTSSLS</sequence>
<feature type="domain" description="C2H2-type" evidence="2">
    <location>
        <begin position="167"/>
        <end position="196"/>
    </location>
</feature>
<feature type="compositionally biased region" description="Polar residues" evidence="1">
    <location>
        <begin position="82"/>
        <end position="98"/>
    </location>
</feature>
<keyword evidence="4" id="KW-1185">Reference proteome</keyword>
<feature type="compositionally biased region" description="Basic and acidic residues" evidence="1">
    <location>
        <begin position="99"/>
        <end position="110"/>
    </location>
</feature>
<dbReference type="Proteomes" id="UP000700596">
    <property type="component" value="Unassembled WGS sequence"/>
</dbReference>
<dbReference type="AlphaFoldDB" id="A0A9P9E412"/>
<organism evidence="3 4">
    <name type="scientific">Dendryphion nanum</name>
    <dbReference type="NCBI Taxonomy" id="256645"/>
    <lineage>
        <taxon>Eukaryota</taxon>
        <taxon>Fungi</taxon>
        <taxon>Dikarya</taxon>
        <taxon>Ascomycota</taxon>
        <taxon>Pezizomycotina</taxon>
        <taxon>Dothideomycetes</taxon>
        <taxon>Pleosporomycetidae</taxon>
        <taxon>Pleosporales</taxon>
        <taxon>Torulaceae</taxon>
        <taxon>Dendryphion</taxon>
    </lineage>
</organism>
<feature type="region of interest" description="Disordered" evidence="1">
    <location>
        <begin position="78"/>
        <end position="132"/>
    </location>
</feature>
<feature type="region of interest" description="Disordered" evidence="1">
    <location>
        <begin position="204"/>
        <end position="223"/>
    </location>
</feature>
<reference evidence="3" key="1">
    <citation type="journal article" date="2021" name="Nat. Commun.">
        <title>Genetic determinants of endophytism in the Arabidopsis root mycobiome.</title>
        <authorList>
            <person name="Mesny F."/>
            <person name="Miyauchi S."/>
            <person name="Thiergart T."/>
            <person name="Pickel B."/>
            <person name="Atanasova L."/>
            <person name="Karlsson M."/>
            <person name="Huettel B."/>
            <person name="Barry K.W."/>
            <person name="Haridas S."/>
            <person name="Chen C."/>
            <person name="Bauer D."/>
            <person name="Andreopoulos W."/>
            <person name="Pangilinan J."/>
            <person name="LaButti K."/>
            <person name="Riley R."/>
            <person name="Lipzen A."/>
            <person name="Clum A."/>
            <person name="Drula E."/>
            <person name="Henrissat B."/>
            <person name="Kohler A."/>
            <person name="Grigoriev I.V."/>
            <person name="Martin F.M."/>
            <person name="Hacquard S."/>
        </authorList>
    </citation>
    <scope>NUCLEOTIDE SEQUENCE</scope>
    <source>
        <strain evidence="3">MPI-CAGE-CH-0243</strain>
    </source>
</reference>
<evidence type="ECO:0000313" key="3">
    <source>
        <dbReference type="EMBL" id="KAH7130326.1"/>
    </source>
</evidence>
<dbReference type="InterPro" id="IPR013087">
    <property type="entry name" value="Znf_C2H2_type"/>
</dbReference>
<proteinExistence type="predicted"/>